<reference evidence="1 2" key="1">
    <citation type="journal article" date="2016" name="PLoS Pathog.">
        <title>Biosynthesis of antibiotic leucinostatins in bio-control fungus Purpureocillium lilacinum and their inhibition on phytophthora revealed by genome mining.</title>
        <authorList>
            <person name="Wang G."/>
            <person name="Liu Z."/>
            <person name="Lin R."/>
            <person name="Li E."/>
            <person name="Mao Z."/>
            <person name="Ling J."/>
            <person name="Yang Y."/>
            <person name="Yin W.B."/>
            <person name="Xie B."/>
        </authorList>
    </citation>
    <scope>NUCLEOTIDE SEQUENCE [LARGE SCALE GENOMIC DNA]</scope>
    <source>
        <strain evidence="1">170</strain>
    </source>
</reference>
<accession>A0A179FHV1</accession>
<evidence type="ECO:0000313" key="2">
    <source>
        <dbReference type="Proteomes" id="UP000078397"/>
    </source>
</evidence>
<keyword evidence="2" id="KW-1185">Reference proteome</keyword>
<name>A0A179FHV1_METCM</name>
<sequence>MKKTDPTKPTTPAIHRTPIATYLQPKQQVHWILLPLNHKPQWPVEFTKKYDGTLPIKRQVSHLRC</sequence>
<dbReference type="KEGG" id="pchm:VFPPC_16307"/>
<dbReference type="EMBL" id="LSBJ02000005">
    <property type="protein sequence ID" value="OAQ65112.1"/>
    <property type="molecule type" value="Genomic_DNA"/>
</dbReference>
<proteinExistence type="predicted"/>
<dbReference type="GeneID" id="28858054"/>
<evidence type="ECO:0000313" key="1">
    <source>
        <dbReference type="EMBL" id="OAQ65112.1"/>
    </source>
</evidence>
<protein>
    <submittedName>
        <fullName evidence="1">Uncharacterized protein</fullName>
    </submittedName>
</protein>
<dbReference type="Proteomes" id="UP000078397">
    <property type="component" value="Unassembled WGS sequence"/>
</dbReference>
<organism evidence="1 2">
    <name type="scientific">Pochonia chlamydosporia 170</name>
    <dbReference type="NCBI Taxonomy" id="1380566"/>
    <lineage>
        <taxon>Eukaryota</taxon>
        <taxon>Fungi</taxon>
        <taxon>Dikarya</taxon>
        <taxon>Ascomycota</taxon>
        <taxon>Pezizomycotina</taxon>
        <taxon>Sordariomycetes</taxon>
        <taxon>Hypocreomycetidae</taxon>
        <taxon>Hypocreales</taxon>
        <taxon>Clavicipitaceae</taxon>
        <taxon>Pochonia</taxon>
    </lineage>
</organism>
<comment type="caution">
    <text evidence="1">The sequence shown here is derived from an EMBL/GenBank/DDBJ whole genome shotgun (WGS) entry which is preliminary data.</text>
</comment>
<gene>
    <name evidence="1" type="ORF">VFPPC_16307</name>
</gene>
<dbReference type="RefSeq" id="XP_018142426.1">
    <property type="nucleotide sequence ID" value="XM_018294060.1"/>
</dbReference>
<dbReference type="AlphaFoldDB" id="A0A179FHV1"/>